<evidence type="ECO:0000313" key="5">
    <source>
        <dbReference type="Proteomes" id="UP001138921"/>
    </source>
</evidence>
<evidence type="ECO:0000256" key="2">
    <source>
        <dbReference type="ARBA" id="ARBA00023315"/>
    </source>
</evidence>
<sequence>MTHAHGATIRAYSDTADRDCLADIWLEASRIGHPFLTETDLTGQLAKVRDIYLPQAENWVAEIDGRPAGFIGLIDSFIGGLFVDPATHGHGLGKALVLHAAKLKGSLDVEVYADNEAAVAFYNRIGFAETLRHDQDDEGRPLKVIRMRRR</sequence>
<keyword evidence="2" id="KW-0012">Acyltransferase</keyword>
<dbReference type="EMBL" id="JAFLWW010000003">
    <property type="protein sequence ID" value="MBT1156207.1"/>
    <property type="molecule type" value="Genomic_DNA"/>
</dbReference>
<feature type="domain" description="N-acetyltransferase" evidence="3">
    <location>
        <begin position="7"/>
        <end position="150"/>
    </location>
</feature>
<evidence type="ECO:0000256" key="1">
    <source>
        <dbReference type="ARBA" id="ARBA00022679"/>
    </source>
</evidence>
<name>A0A9X1AAJ5_9HYPH</name>
<dbReference type="PROSITE" id="PS51186">
    <property type="entry name" value="GNAT"/>
    <property type="match status" value="1"/>
</dbReference>
<dbReference type="PANTHER" id="PTHR43800:SF1">
    <property type="entry name" value="PEPTIDYL-LYSINE N-ACETYLTRANSFERASE YJAB"/>
    <property type="match status" value="1"/>
</dbReference>
<gene>
    <name evidence="4" type="ORF">J1C56_11460</name>
</gene>
<dbReference type="Gene3D" id="3.40.630.30">
    <property type="match status" value="1"/>
</dbReference>
<dbReference type="AlphaFoldDB" id="A0A9X1AAJ5"/>
<evidence type="ECO:0000313" key="4">
    <source>
        <dbReference type="EMBL" id="MBT1156207.1"/>
    </source>
</evidence>
<proteinExistence type="predicted"/>
<dbReference type="InterPro" id="IPR000182">
    <property type="entry name" value="GNAT_dom"/>
</dbReference>
<dbReference type="InterPro" id="IPR016181">
    <property type="entry name" value="Acyl_CoA_acyltransferase"/>
</dbReference>
<evidence type="ECO:0000259" key="3">
    <source>
        <dbReference type="PROSITE" id="PS51186"/>
    </source>
</evidence>
<reference evidence="4" key="1">
    <citation type="journal article" date="2021" name="Microorganisms">
        <title>Phylogenomic Reconstruction and Metabolic Potential of the Genus Aminobacter.</title>
        <authorList>
            <person name="Artuso I."/>
            <person name="Turrini P."/>
            <person name="Pirolo M."/>
            <person name="Lugli G.A."/>
            <person name="Ventura M."/>
            <person name="Visca P."/>
        </authorList>
    </citation>
    <scope>NUCLEOTIDE SEQUENCE</scope>
    <source>
        <strain evidence="4">LMG 26462</strain>
    </source>
</reference>
<organism evidence="4 5">
    <name type="scientific">Aminobacter anthyllidis</name>
    <dbReference type="NCBI Taxonomy" id="1035067"/>
    <lineage>
        <taxon>Bacteria</taxon>
        <taxon>Pseudomonadati</taxon>
        <taxon>Pseudomonadota</taxon>
        <taxon>Alphaproteobacteria</taxon>
        <taxon>Hyphomicrobiales</taxon>
        <taxon>Phyllobacteriaceae</taxon>
        <taxon>Aminobacter</taxon>
    </lineage>
</organism>
<dbReference type="Pfam" id="PF13508">
    <property type="entry name" value="Acetyltransf_7"/>
    <property type="match status" value="1"/>
</dbReference>
<protein>
    <submittedName>
        <fullName evidence="4">GNAT family N-acetyltransferase</fullName>
    </submittedName>
</protein>
<reference evidence="4" key="2">
    <citation type="submission" date="2021-03" db="EMBL/GenBank/DDBJ databases">
        <authorList>
            <person name="Artuso I."/>
            <person name="Turrini P."/>
            <person name="Pirolo M."/>
            <person name="Lugli G.A."/>
            <person name="Ventura M."/>
            <person name="Visca P."/>
        </authorList>
    </citation>
    <scope>NUCLEOTIDE SEQUENCE</scope>
    <source>
        <strain evidence="4">LMG 26462</strain>
    </source>
</reference>
<dbReference type="SUPFAM" id="SSF55729">
    <property type="entry name" value="Acyl-CoA N-acyltransferases (Nat)"/>
    <property type="match status" value="1"/>
</dbReference>
<dbReference type="CDD" id="cd04301">
    <property type="entry name" value="NAT_SF"/>
    <property type="match status" value="1"/>
</dbReference>
<dbReference type="PANTHER" id="PTHR43800">
    <property type="entry name" value="PEPTIDYL-LYSINE N-ACETYLTRANSFERASE YJAB"/>
    <property type="match status" value="1"/>
</dbReference>
<keyword evidence="1" id="KW-0808">Transferase</keyword>
<comment type="caution">
    <text evidence="4">The sequence shown here is derived from an EMBL/GenBank/DDBJ whole genome shotgun (WGS) entry which is preliminary data.</text>
</comment>
<dbReference type="Proteomes" id="UP001138921">
    <property type="component" value="Unassembled WGS sequence"/>
</dbReference>
<dbReference type="GO" id="GO:0016747">
    <property type="term" value="F:acyltransferase activity, transferring groups other than amino-acyl groups"/>
    <property type="evidence" value="ECO:0007669"/>
    <property type="project" value="InterPro"/>
</dbReference>
<accession>A0A9X1AAJ5</accession>
<dbReference type="RefSeq" id="WP_214389123.1">
    <property type="nucleotide sequence ID" value="NZ_JAFLWW010000003.1"/>
</dbReference>
<keyword evidence="5" id="KW-1185">Reference proteome</keyword>